<organism evidence="2 3">
    <name type="scientific">Tahibacter aquaticus</name>
    <dbReference type="NCBI Taxonomy" id="520092"/>
    <lineage>
        <taxon>Bacteria</taxon>
        <taxon>Pseudomonadati</taxon>
        <taxon>Pseudomonadota</taxon>
        <taxon>Gammaproteobacteria</taxon>
        <taxon>Lysobacterales</taxon>
        <taxon>Rhodanobacteraceae</taxon>
        <taxon>Tahibacter</taxon>
    </lineage>
</organism>
<evidence type="ECO:0000256" key="1">
    <source>
        <dbReference type="ARBA" id="ARBA00007613"/>
    </source>
</evidence>
<evidence type="ECO:0000313" key="2">
    <source>
        <dbReference type="EMBL" id="TDR45670.1"/>
    </source>
</evidence>
<dbReference type="PANTHER" id="PTHR30203">
    <property type="entry name" value="OUTER MEMBRANE CATION EFFLUX PROTEIN"/>
    <property type="match status" value="1"/>
</dbReference>
<protein>
    <submittedName>
        <fullName evidence="2">CRISPR system Cascade subunit CasA</fullName>
    </submittedName>
</protein>
<gene>
    <name evidence="2" type="ORF">DFR29_10498</name>
</gene>
<evidence type="ECO:0000313" key="3">
    <source>
        <dbReference type="Proteomes" id="UP000295293"/>
    </source>
</evidence>
<dbReference type="InterPro" id="IPR003423">
    <property type="entry name" value="OMP_efflux"/>
</dbReference>
<dbReference type="Gene3D" id="1.20.1600.10">
    <property type="entry name" value="Outer membrane efflux proteins (OEP)"/>
    <property type="match status" value="1"/>
</dbReference>
<keyword evidence="3" id="KW-1185">Reference proteome</keyword>
<proteinExistence type="inferred from homology"/>
<accession>A0A4R6Z271</accession>
<dbReference type="PANTHER" id="PTHR30203:SF24">
    <property type="entry name" value="BLR4935 PROTEIN"/>
    <property type="match status" value="1"/>
</dbReference>
<dbReference type="EMBL" id="SNZH01000004">
    <property type="protein sequence ID" value="TDR45670.1"/>
    <property type="molecule type" value="Genomic_DNA"/>
</dbReference>
<sequence length="457" mass="49335">MAVFAGIAGCVAYTPRPIDLAAKHALLAEASLDDEATARLLNQCGMGMPTPHREWKKAELTCVALARSPRMSAARGAVEEALAGAITARARPNPTLSVSLDRTAGVSALPWLWGFVLDVPLDGSTRRKLRMASADVAVRAARLDYAEQSWALRRDVHAAVRSMLMARQRTEVAERMTAAARDWLAAIEARIVDGEAAAVERGAPRLALSRALGEQAQSRQRADEASTRAAVALGLLPSALSSTRWQEAWTLPPPPVADLDALRRNTLAHRADLARALRDYDARELDLQGEVRKQYPQLSIGPGYTYDHGARKLTFALSATLPLFDRNAGPIAQAKARRQTAESRVDAVQATIAAELDGAVTGLVTANAALIAASEQRWTTARAFDRLRRARDAGAEDRAALRASEVEALDGQLAELTALESELTAHAALEDALRLPLDAEERAFARSVAYREDQPNE</sequence>
<dbReference type="SUPFAM" id="SSF56954">
    <property type="entry name" value="Outer membrane efflux proteins (OEP)"/>
    <property type="match status" value="1"/>
</dbReference>
<comment type="similarity">
    <text evidence="1">Belongs to the outer membrane factor (OMF) (TC 1.B.17) family.</text>
</comment>
<dbReference type="Pfam" id="PF02321">
    <property type="entry name" value="OEP"/>
    <property type="match status" value="2"/>
</dbReference>
<dbReference type="RefSeq" id="WP_133818039.1">
    <property type="nucleotide sequence ID" value="NZ_SNZH01000004.1"/>
</dbReference>
<reference evidence="2 3" key="1">
    <citation type="submission" date="2019-03" db="EMBL/GenBank/DDBJ databases">
        <title>Genomic Encyclopedia of Type Strains, Phase IV (KMG-IV): sequencing the most valuable type-strain genomes for metagenomic binning, comparative biology and taxonomic classification.</title>
        <authorList>
            <person name="Goeker M."/>
        </authorList>
    </citation>
    <scope>NUCLEOTIDE SEQUENCE [LARGE SCALE GENOMIC DNA]</scope>
    <source>
        <strain evidence="2 3">DSM 21667</strain>
    </source>
</reference>
<comment type="caution">
    <text evidence="2">The sequence shown here is derived from an EMBL/GenBank/DDBJ whole genome shotgun (WGS) entry which is preliminary data.</text>
</comment>
<dbReference type="GO" id="GO:0015562">
    <property type="term" value="F:efflux transmembrane transporter activity"/>
    <property type="evidence" value="ECO:0007669"/>
    <property type="project" value="InterPro"/>
</dbReference>
<dbReference type="AlphaFoldDB" id="A0A4R6Z271"/>
<dbReference type="OrthoDB" id="237412at2"/>
<dbReference type="Proteomes" id="UP000295293">
    <property type="component" value="Unassembled WGS sequence"/>
</dbReference>
<dbReference type="InterPro" id="IPR010131">
    <property type="entry name" value="MdtP/NodT-like"/>
</dbReference>
<name>A0A4R6Z271_9GAMM</name>